<protein>
    <recommendedName>
        <fullName evidence="3">Toxin VasX N-terminal region domain-containing protein</fullName>
    </recommendedName>
</protein>
<evidence type="ECO:0000256" key="1">
    <source>
        <dbReference type="SAM" id="MobiDB-lite"/>
    </source>
</evidence>
<keyword evidence="2" id="KW-0812">Transmembrane</keyword>
<feature type="region of interest" description="Disordered" evidence="1">
    <location>
        <begin position="1"/>
        <end position="20"/>
    </location>
</feature>
<evidence type="ECO:0000313" key="4">
    <source>
        <dbReference type="EMBL" id="KVK80406.1"/>
    </source>
</evidence>
<dbReference type="InterPro" id="IPR046864">
    <property type="entry name" value="VasX_N"/>
</dbReference>
<dbReference type="Proteomes" id="UP000069001">
    <property type="component" value="Unassembled WGS sequence"/>
</dbReference>
<evidence type="ECO:0000259" key="3">
    <source>
        <dbReference type="Pfam" id="PF20249"/>
    </source>
</evidence>
<feature type="transmembrane region" description="Helical" evidence="2">
    <location>
        <begin position="837"/>
        <end position="857"/>
    </location>
</feature>
<feature type="transmembrane region" description="Helical" evidence="2">
    <location>
        <begin position="863"/>
        <end position="882"/>
    </location>
</feature>
<proteinExistence type="predicted"/>
<keyword evidence="2" id="KW-1133">Transmembrane helix</keyword>
<gene>
    <name evidence="4" type="ORF">WS90_17740</name>
</gene>
<feature type="transmembrane region" description="Helical" evidence="2">
    <location>
        <begin position="795"/>
        <end position="816"/>
    </location>
</feature>
<feature type="domain" description="Toxin VasX N-terminal region" evidence="3">
    <location>
        <begin position="22"/>
        <end position="151"/>
    </location>
</feature>
<reference evidence="4 5" key="1">
    <citation type="submission" date="2015-11" db="EMBL/GenBank/DDBJ databases">
        <title>Expanding the genomic diversity of Burkholderia species for the development of highly accurate diagnostics.</title>
        <authorList>
            <person name="Sahl J."/>
            <person name="Keim P."/>
            <person name="Wagner D."/>
        </authorList>
    </citation>
    <scope>NUCLEOTIDE SEQUENCE [LARGE SCALE GENOMIC DNA]</scope>
    <source>
        <strain evidence="4 5">MSMB1302</strain>
    </source>
</reference>
<dbReference type="Pfam" id="PF20249">
    <property type="entry name" value="VasX_N"/>
    <property type="match status" value="1"/>
</dbReference>
<evidence type="ECO:0000313" key="5">
    <source>
        <dbReference type="Proteomes" id="UP000069001"/>
    </source>
</evidence>
<dbReference type="AlphaFoldDB" id="A0A103ZIE5"/>
<dbReference type="RefSeq" id="WP_059730266.1">
    <property type="nucleotide sequence ID" value="NZ_LOYH01000061.1"/>
</dbReference>
<organism evidence="4 5">
    <name type="scientific">Burkholderia cepacia</name>
    <name type="common">Pseudomonas cepacia</name>
    <dbReference type="NCBI Taxonomy" id="292"/>
    <lineage>
        <taxon>Bacteria</taxon>
        <taxon>Pseudomonadati</taxon>
        <taxon>Pseudomonadota</taxon>
        <taxon>Betaproteobacteria</taxon>
        <taxon>Burkholderiales</taxon>
        <taxon>Burkholderiaceae</taxon>
        <taxon>Burkholderia</taxon>
        <taxon>Burkholderia cepacia complex</taxon>
    </lineage>
</organism>
<dbReference type="NCBIfam" id="NF041559">
    <property type="entry name" value="BTH_I2691_fam"/>
    <property type="match status" value="1"/>
</dbReference>
<dbReference type="InterPro" id="IPR048126">
    <property type="entry name" value="Toxin_VasX"/>
</dbReference>
<comment type="caution">
    <text evidence="4">The sequence shown here is derived from an EMBL/GenBank/DDBJ whole genome shotgun (WGS) entry which is preliminary data.</text>
</comment>
<sequence length="1089" mass="117445">MSTSQTLTRAGRQAVPNPTGDCNACQRTGVPILPLRLAVMPVTQGLKRHGALRHASVQTALRVLRQGYVYVLLDEKIWHAYQVTPEGYLRQCNPFAMPRAKPEPLSKACMDAGHDLRAAFINIDTAAYKQAWIAFAQDPWPKATLDAYRTGKHANGKHANGKPLPADHRQRFKVIDLAALKADPEANNQALALEHGDALHEHVAEYAANTRDFGSVHTWHPRQSRAQAMRAQLRILEKQHGLAKGVAGLILPDPVGMAAELNSLRLSVSTLRQRWREEPARRYAYLTSQCLLGIKAYIAQLVDADTPPPAYDFWMPSEAGVPPVFQDPAKERATTVDHKVKSRIARLEERYWETGPKGRKTFQDAYDKTVDDFQKQIDAYATDWGTQVGSADWNRIMTLDYADADVRSWQCRLVTAADCLAGGITDAPSLPAQAGEKPKPQVLGPSGKAWQQLLKDPNSPAYIALNGQHTDLQQAFEQQFAAGAMPNDAGKKYYDVVKLIATSKDGDDWRRGVVVGAADQLLAAMHDAANRLDSTLSLGARAALDNLHVGAAWLYGKTKLTQVTIQLTVDECFDLLSEEIRGHANAAHKAAGKRARAMLLGSLITIPNANVRNVLIDVTLWVHGSAEEVRQRLVQFGQDAKERVRDIKQAGGVLGQDANREAKAALRQIKAGLKNLEPAAAKLLDGLQIGAAGAHRFAGSSFAGLKSLSVGSVDGGLSFVGLYFLQDSLKSTLADLDVKVGARHPEAVAAFYSVSISLMGAGVEAAGLAIKIPAEAAKEFVARWGVEQTPALGRAIGLGSLMVKVGGAIAALAGIADGVASIRSVVRVAKVGDQSAAIFYTFAATLSIGGAFATAAGSLGAGMLFGPLGLGIALGLAAYAVVQYAKSLESDALERWAQRCYFGQAQGKQRWGDPEKDMDRAIAALNAAVLGMDVTLSFERGSRARSVDELMAEDVEVLKNGGAVESGTVLTYGAVLPGFDAQRSRYRFTLSTERFGVTRTGKRLPVLSSHVMASGQFNDTATLKPASVLNRPDYFLESETKPTTKRPVLSGRYWLDPVNKIKSATLIVTFWPDKSDISGFAAVEITEES</sequence>
<name>A0A103ZIE5_BURCE</name>
<dbReference type="EMBL" id="LOYH01000061">
    <property type="protein sequence ID" value="KVK80406.1"/>
    <property type="molecule type" value="Genomic_DNA"/>
</dbReference>
<evidence type="ECO:0000256" key="2">
    <source>
        <dbReference type="SAM" id="Phobius"/>
    </source>
</evidence>
<keyword evidence="2" id="KW-0472">Membrane</keyword>
<accession>A0A103ZIE5</accession>
<dbReference type="CDD" id="cd20707">
    <property type="entry name" value="MIX_III"/>
    <property type="match status" value="1"/>
</dbReference>